<evidence type="ECO:0000256" key="5">
    <source>
        <dbReference type="ARBA" id="ARBA00034808"/>
    </source>
</evidence>
<gene>
    <name evidence="8" type="ORF">R3P38DRAFT_2539939</name>
</gene>
<comment type="catalytic activity">
    <reaction evidence="4">
        <text>Couples ATP hydrolysis with the unwinding of duplex DNA by translocating in the 3'-5' direction.</text>
        <dbReference type="EC" id="5.6.2.4"/>
    </reaction>
</comment>
<evidence type="ECO:0000256" key="4">
    <source>
        <dbReference type="ARBA" id="ARBA00034617"/>
    </source>
</evidence>
<dbReference type="PROSITE" id="PS51194">
    <property type="entry name" value="HELICASE_CTER"/>
    <property type="match status" value="1"/>
</dbReference>
<sequence length="1536" mass="172252">HPTPTSTRAPPPPPSRVLAPPRLLSELVPIPPDFEEFDHAGHIIEPCTDTVTHVDELRLEAYGIVVNTRWKIVICICCGKVLTLGDLRRHIIRHFKDLDVPPTLADSIAERFDFDPGTLPTAPTQQTSAIYGLLITPRPHLVCARCGHGFSTPTSFSRHEHKPSCPSAPGDPASFYFSYAFSLYLKSPLNVTPNFRELETTLPLNSLDKDIFFDHEAWNEQVAGLSATTIQSAVEIPQDDPLWQALTPHIKDYSTYIRDSIRQSTTQLMRDIARVGTAQSRSELRAIGDESVDKYGRELQRLLFTVMEAAEGRRTAYAFPLQPNQRDALAALRAALTAPAQHPDSLRRALHTANWSLFSQEKAHGAQSHFVLPINCFLVARSKGESNWRRGSEITQVCARLEWLHRGVVLYQMRKLMADQRMSTKDAHDQVAHLLCGRSDTAYAYIYSCHSLLNSILDEYNDSEVQLGDIEGRSIIFDGARIERAGFKTLDEQLRAEYDRVLALIFHNQTPPADVLPAIELAKLLDNQHNNDGGFCFADIPGNNLTRLATVYAEWLLSDPERRSLYTRTYNGELHWQSAPCADLLRLFEDLREVQVVWAIVSAGPSIRSTEIARQLLRNLNTGAMRNVHFIFNCFTLVGLNEKTSGLRLRRRMTPHAPTYRVATALVHEICVFRPFQRHLIQYFFGAAEGLRYHLYMWPGIKKNFDGGRISSLLGDATEKALGKRLQILDYRKVLTAFCRYIIPKPAWEDFQDHFFDSLQHHSSATSYRKYGVDASTLGGSDPRKIAGCLQACISWQNILGIEDGNPLTLTLPASFATDTQLVPAFLGAQTRRDDLKEVLIPALADLVTQLVPRRPPTPPSSALHPQTALVVAPRRLRDWRKFLQNSAANFRFAQQGELIELLSAGSRPVIAILPCGFGKTLIIFFMIKMYDALLTTVIILPLSGLHIELEEKAKQHGITCMRWTHVRPAAWPIDLHFLTTPRFAVGLAERRRLARIVFDEAQHLVMDLGFRPSMLNFLKALTLPIEYIVSLHEPTADHPKPHMHALVAYINGRIARDYSAEDRAIVYTRSIDDANALAQMFGTTVFTSQTPEHQPELHDPAAARVVTRAEILAGWRRGDCKVLIGTSIVGCGVDAIVRDVAHLDVGRNPIEDAQEAGRGGRDGKHCRATTFGLTNRRVERPDPERDQFGANLMVPWLFSDSCRRLLFSLFLDWVGTTCASLPGAQLCDVCVRHLDDELSDTPAPNPRISSSEDVPYGYPVHPPGYTLPQQYPTPSPYFHHTPPYPPPATSYYPAQLPPTPEPPPPRRQQPPARYEISPLFFPSSESRRRSSSTARDPFAPVTTGGGPPAPQRARAPPPTLAVAVNQQRRIDSNDDWKTLGKKINAALDNLAGCCIVCRLLNRPYDHAWDDCGGQVASRLDARWQERRKEWLKLPKGWCFYCHRPQVTNADGFHPYTEGSPQNCPHRSIIKAAVYTIFRHPTQTNPPLRTIPGVPATDDLEELMRWALLAPPSPPHRSDRNFLRVFAAIATALSLA</sequence>
<dbReference type="GO" id="GO:0005694">
    <property type="term" value="C:chromosome"/>
    <property type="evidence" value="ECO:0007669"/>
    <property type="project" value="TreeGrafter"/>
</dbReference>
<dbReference type="Proteomes" id="UP001362999">
    <property type="component" value="Unassembled WGS sequence"/>
</dbReference>
<feature type="region of interest" description="Disordered" evidence="6">
    <location>
        <begin position="1239"/>
        <end position="1360"/>
    </location>
</feature>
<dbReference type="SMART" id="SM00490">
    <property type="entry name" value="HELICc"/>
    <property type="match status" value="1"/>
</dbReference>
<evidence type="ECO:0000256" key="3">
    <source>
        <dbReference type="ARBA" id="ARBA00023235"/>
    </source>
</evidence>
<evidence type="ECO:0000256" key="1">
    <source>
        <dbReference type="ARBA" id="ARBA00005446"/>
    </source>
</evidence>
<proteinExistence type="inferred from homology"/>
<organism evidence="8 9">
    <name type="scientific">Favolaschia claudopus</name>
    <dbReference type="NCBI Taxonomy" id="2862362"/>
    <lineage>
        <taxon>Eukaryota</taxon>
        <taxon>Fungi</taxon>
        <taxon>Dikarya</taxon>
        <taxon>Basidiomycota</taxon>
        <taxon>Agaricomycotina</taxon>
        <taxon>Agaricomycetes</taxon>
        <taxon>Agaricomycetidae</taxon>
        <taxon>Agaricales</taxon>
        <taxon>Marasmiineae</taxon>
        <taxon>Mycenaceae</taxon>
        <taxon>Favolaschia</taxon>
    </lineage>
</organism>
<dbReference type="InterPro" id="IPR001650">
    <property type="entry name" value="Helicase_C-like"/>
</dbReference>
<dbReference type="EMBL" id="JAWWNJ010000047">
    <property type="protein sequence ID" value="KAK7017839.1"/>
    <property type="molecule type" value="Genomic_DNA"/>
</dbReference>
<feature type="compositionally biased region" description="Pro residues" evidence="6">
    <location>
        <begin position="1296"/>
        <end position="1309"/>
    </location>
</feature>
<evidence type="ECO:0000256" key="6">
    <source>
        <dbReference type="SAM" id="MobiDB-lite"/>
    </source>
</evidence>
<feature type="non-terminal residue" evidence="8">
    <location>
        <position position="1"/>
    </location>
</feature>
<dbReference type="GO" id="GO:0005737">
    <property type="term" value="C:cytoplasm"/>
    <property type="evidence" value="ECO:0007669"/>
    <property type="project" value="TreeGrafter"/>
</dbReference>
<dbReference type="GO" id="GO:0043138">
    <property type="term" value="F:3'-5' DNA helicase activity"/>
    <property type="evidence" value="ECO:0007669"/>
    <property type="project" value="UniProtKB-EC"/>
</dbReference>
<dbReference type="Pfam" id="PF00271">
    <property type="entry name" value="Helicase_C"/>
    <property type="match status" value="1"/>
</dbReference>
<feature type="domain" description="Helicase C-terminal" evidence="7">
    <location>
        <begin position="1054"/>
        <end position="1202"/>
    </location>
</feature>
<accession>A0AAW0AWE6</accession>
<dbReference type="SUPFAM" id="SSF52540">
    <property type="entry name" value="P-loop containing nucleoside triphosphate hydrolases"/>
    <property type="match status" value="1"/>
</dbReference>
<feature type="compositionally biased region" description="Pro residues" evidence="6">
    <location>
        <begin position="1348"/>
        <end position="1360"/>
    </location>
</feature>
<keyword evidence="2" id="KW-0238">DNA-binding</keyword>
<evidence type="ECO:0000313" key="8">
    <source>
        <dbReference type="EMBL" id="KAK7017839.1"/>
    </source>
</evidence>
<dbReference type="EC" id="5.6.2.4" evidence="5"/>
<protein>
    <recommendedName>
        <fullName evidence="5">DNA 3'-5' helicase</fullName>
        <ecNumber evidence="5">5.6.2.4</ecNumber>
    </recommendedName>
</protein>
<dbReference type="GO" id="GO:0000724">
    <property type="term" value="P:double-strand break repair via homologous recombination"/>
    <property type="evidence" value="ECO:0007669"/>
    <property type="project" value="TreeGrafter"/>
</dbReference>
<dbReference type="InterPro" id="IPR027417">
    <property type="entry name" value="P-loop_NTPase"/>
</dbReference>
<dbReference type="PANTHER" id="PTHR13710">
    <property type="entry name" value="DNA HELICASE RECQ FAMILY MEMBER"/>
    <property type="match status" value="1"/>
</dbReference>
<evidence type="ECO:0000259" key="7">
    <source>
        <dbReference type="PROSITE" id="PS51194"/>
    </source>
</evidence>
<reference evidence="8 9" key="1">
    <citation type="journal article" date="2024" name="J Genomics">
        <title>Draft genome sequencing and assembly of Favolaschia claudopus CIRM-BRFM 2984 isolated from oak limbs.</title>
        <authorList>
            <person name="Navarro D."/>
            <person name="Drula E."/>
            <person name="Chaduli D."/>
            <person name="Cazenave R."/>
            <person name="Ahrendt S."/>
            <person name="Wang J."/>
            <person name="Lipzen A."/>
            <person name="Daum C."/>
            <person name="Barry K."/>
            <person name="Grigoriev I.V."/>
            <person name="Favel A."/>
            <person name="Rosso M.N."/>
            <person name="Martin F."/>
        </authorList>
    </citation>
    <scope>NUCLEOTIDE SEQUENCE [LARGE SCALE GENOMIC DNA]</scope>
    <source>
        <strain evidence="8 9">CIRM-BRFM 2984</strain>
    </source>
</reference>
<keyword evidence="3" id="KW-0413">Isomerase</keyword>
<dbReference type="GO" id="GO:0003677">
    <property type="term" value="F:DNA binding"/>
    <property type="evidence" value="ECO:0007669"/>
    <property type="project" value="UniProtKB-KW"/>
</dbReference>
<evidence type="ECO:0000256" key="2">
    <source>
        <dbReference type="ARBA" id="ARBA00023125"/>
    </source>
</evidence>
<comment type="similarity">
    <text evidence="1">Belongs to the helicase family. RecQ subfamily.</text>
</comment>
<dbReference type="GO" id="GO:0009378">
    <property type="term" value="F:four-way junction helicase activity"/>
    <property type="evidence" value="ECO:0007669"/>
    <property type="project" value="TreeGrafter"/>
</dbReference>
<evidence type="ECO:0000313" key="9">
    <source>
        <dbReference type="Proteomes" id="UP001362999"/>
    </source>
</evidence>
<keyword evidence="9" id="KW-1185">Reference proteome</keyword>
<name>A0AAW0AWE6_9AGAR</name>
<dbReference type="Gene3D" id="3.40.50.300">
    <property type="entry name" value="P-loop containing nucleotide triphosphate hydrolases"/>
    <property type="match status" value="2"/>
</dbReference>
<comment type="caution">
    <text evidence="8">The sequence shown here is derived from an EMBL/GenBank/DDBJ whole genome shotgun (WGS) entry which is preliminary data.</text>
</comment>
<dbReference type="PANTHER" id="PTHR13710:SF105">
    <property type="entry name" value="ATP-DEPENDENT DNA HELICASE Q1"/>
    <property type="match status" value="1"/>
</dbReference>